<dbReference type="InterPro" id="IPR011990">
    <property type="entry name" value="TPR-like_helical_dom_sf"/>
</dbReference>
<keyword evidence="3" id="KW-0732">Signal</keyword>
<gene>
    <name evidence="8" type="ORF">SAMN04488132_10545</name>
</gene>
<evidence type="ECO:0000256" key="5">
    <source>
        <dbReference type="ARBA" id="ARBA00023237"/>
    </source>
</evidence>
<keyword evidence="4" id="KW-0472">Membrane</keyword>
<accession>A0A1T4NXQ5</accession>
<evidence type="ECO:0000259" key="7">
    <source>
        <dbReference type="Pfam" id="PF14322"/>
    </source>
</evidence>
<sequence>MKRNILSCVLLAVMILSSCKKYLDEKPNKKLSIPSTVEDCQALLDLHTYINSFVNNAVGEVSSDNYYLTSQTWAGLTQQSYRDMYTWGEEIFYDNGPSQNEWSSMYTIVYRANVVLEVMDKVQKTELNNAAWDNVYGSALFLRAEAFSVLARNFAKAYTDNSQDLGIPLRMTSDFNTPSVRATVQESYDQIIRDAKASVPYLPQSSAHVMRPSKAAAYGLLARVYLSMRVYDKAALYADSSLQIANTLIDYNGASTTATFPFDRFNPEVVYFAQGGPTPLTNTRARIDSVLFLSYAANDLRKSLFFKSNGDGSYNFKGNYTASVSQFVGIATDEMYLTKAEAVCRNGDFQEGLKILNQLMVKRWKQGTFIPFSASNQSQALAIILSERRKELLMRDLRWIDIKRLNLENANISLKRILDNGVYTLPPNDNRFALPLPAKIVAISHMPQNPR</sequence>
<evidence type="ECO:0000256" key="3">
    <source>
        <dbReference type="ARBA" id="ARBA00022729"/>
    </source>
</evidence>
<dbReference type="Gene3D" id="1.25.40.390">
    <property type="match status" value="1"/>
</dbReference>
<dbReference type="PROSITE" id="PS51257">
    <property type="entry name" value="PROKAR_LIPOPROTEIN"/>
    <property type="match status" value="1"/>
</dbReference>
<proteinExistence type="inferred from homology"/>
<reference evidence="8 9" key="1">
    <citation type="submission" date="2017-02" db="EMBL/GenBank/DDBJ databases">
        <authorList>
            <person name="Peterson S.W."/>
        </authorList>
    </citation>
    <scope>NUCLEOTIDE SEQUENCE [LARGE SCALE GENOMIC DNA]</scope>
    <source>
        <strain evidence="8 9">DSM 22335</strain>
    </source>
</reference>
<feature type="domain" description="SusD-like N-terminal" evidence="7">
    <location>
        <begin position="21"/>
        <end position="226"/>
    </location>
</feature>
<dbReference type="Pfam" id="PF07980">
    <property type="entry name" value="SusD_RagB"/>
    <property type="match status" value="1"/>
</dbReference>
<dbReference type="EMBL" id="FUWH01000005">
    <property type="protein sequence ID" value="SJZ84023.1"/>
    <property type="molecule type" value="Genomic_DNA"/>
</dbReference>
<dbReference type="InterPro" id="IPR012944">
    <property type="entry name" value="SusD_RagB_dom"/>
</dbReference>
<dbReference type="GO" id="GO:0009279">
    <property type="term" value="C:cell outer membrane"/>
    <property type="evidence" value="ECO:0007669"/>
    <property type="project" value="UniProtKB-SubCell"/>
</dbReference>
<dbReference type="AlphaFoldDB" id="A0A1T4NXQ5"/>
<evidence type="ECO:0000256" key="1">
    <source>
        <dbReference type="ARBA" id="ARBA00004442"/>
    </source>
</evidence>
<comment type="similarity">
    <text evidence="2">Belongs to the SusD family.</text>
</comment>
<protein>
    <submittedName>
        <fullName evidence="8">SusD family protein</fullName>
    </submittedName>
</protein>
<dbReference type="RefSeq" id="WP_139367095.1">
    <property type="nucleotide sequence ID" value="NZ_FUWH01000005.1"/>
</dbReference>
<dbReference type="SUPFAM" id="SSF48452">
    <property type="entry name" value="TPR-like"/>
    <property type="match status" value="1"/>
</dbReference>
<evidence type="ECO:0000259" key="6">
    <source>
        <dbReference type="Pfam" id="PF07980"/>
    </source>
</evidence>
<dbReference type="OrthoDB" id="653598at2"/>
<evidence type="ECO:0000313" key="8">
    <source>
        <dbReference type="EMBL" id="SJZ84023.1"/>
    </source>
</evidence>
<dbReference type="Proteomes" id="UP000190888">
    <property type="component" value="Unassembled WGS sequence"/>
</dbReference>
<feature type="domain" description="RagB/SusD" evidence="6">
    <location>
        <begin position="334"/>
        <end position="410"/>
    </location>
</feature>
<evidence type="ECO:0000256" key="2">
    <source>
        <dbReference type="ARBA" id="ARBA00006275"/>
    </source>
</evidence>
<organism evidence="8 9">
    <name type="scientific">Sediminibacterium ginsengisoli</name>
    <dbReference type="NCBI Taxonomy" id="413434"/>
    <lineage>
        <taxon>Bacteria</taxon>
        <taxon>Pseudomonadati</taxon>
        <taxon>Bacteroidota</taxon>
        <taxon>Chitinophagia</taxon>
        <taxon>Chitinophagales</taxon>
        <taxon>Chitinophagaceae</taxon>
        <taxon>Sediminibacterium</taxon>
    </lineage>
</organism>
<comment type="subcellular location">
    <subcellularLocation>
        <location evidence="1">Cell outer membrane</location>
    </subcellularLocation>
</comment>
<dbReference type="InterPro" id="IPR033985">
    <property type="entry name" value="SusD-like_N"/>
</dbReference>
<evidence type="ECO:0000313" key="9">
    <source>
        <dbReference type="Proteomes" id="UP000190888"/>
    </source>
</evidence>
<name>A0A1T4NXQ5_9BACT</name>
<evidence type="ECO:0000256" key="4">
    <source>
        <dbReference type="ARBA" id="ARBA00023136"/>
    </source>
</evidence>
<dbReference type="STRING" id="413434.SAMN04488132_10545"/>
<dbReference type="Pfam" id="PF14322">
    <property type="entry name" value="SusD-like_3"/>
    <property type="match status" value="1"/>
</dbReference>
<keyword evidence="9" id="KW-1185">Reference proteome</keyword>
<keyword evidence="5" id="KW-0998">Cell outer membrane</keyword>